<gene>
    <name evidence="1" type="ORF">PIB30_019779</name>
</gene>
<name>A0ABU6Y6J4_9FABA</name>
<keyword evidence="2" id="KW-1185">Reference proteome</keyword>
<dbReference type="EMBL" id="JASCZI010241717">
    <property type="protein sequence ID" value="MED6205657.1"/>
    <property type="molecule type" value="Genomic_DNA"/>
</dbReference>
<evidence type="ECO:0000313" key="2">
    <source>
        <dbReference type="Proteomes" id="UP001341840"/>
    </source>
</evidence>
<accession>A0ABU6Y6J4</accession>
<sequence length="105" mass="11737">MVWWVREEAKGRAGVGLRRRDTGGSAEMVKATTSLSIVDGVISFLFPAVEEACATDVEVDERRWWDDEKPECNGKLGEATTAWKGECVKLLYLALNLSISEHEHK</sequence>
<evidence type="ECO:0000313" key="1">
    <source>
        <dbReference type="EMBL" id="MED6205657.1"/>
    </source>
</evidence>
<comment type="caution">
    <text evidence="1">The sequence shown here is derived from an EMBL/GenBank/DDBJ whole genome shotgun (WGS) entry which is preliminary data.</text>
</comment>
<protein>
    <submittedName>
        <fullName evidence="1">Uncharacterized protein</fullName>
    </submittedName>
</protein>
<dbReference type="Proteomes" id="UP001341840">
    <property type="component" value="Unassembled WGS sequence"/>
</dbReference>
<organism evidence="1 2">
    <name type="scientific">Stylosanthes scabra</name>
    <dbReference type="NCBI Taxonomy" id="79078"/>
    <lineage>
        <taxon>Eukaryota</taxon>
        <taxon>Viridiplantae</taxon>
        <taxon>Streptophyta</taxon>
        <taxon>Embryophyta</taxon>
        <taxon>Tracheophyta</taxon>
        <taxon>Spermatophyta</taxon>
        <taxon>Magnoliopsida</taxon>
        <taxon>eudicotyledons</taxon>
        <taxon>Gunneridae</taxon>
        <taxon>Pentapetalae</taxon>
        <taxon>rosids</taxon>
        <taxon>fabids</taxon>
        <taxon>Fabales</taxon>
        <taxon>Fabaceae</taxon>
        <taxon>Papilionoideae</taxon>
        <taxon>50 kb inversion clade</taxon>
        <taxon>dalbergioids sensu lato</taxon>
        <taxon>Dalbergieae</taxon>
        <taxon>Pterocarpus clade</taxon>
        <taxon>Stylosanthes</taxon>
    </lineage>
</organism>
<proteinExistence type="predicted"/>
<reference evidence="1 2" key="1">
    <citation type="journal article" date="2023" name="Plants (Basel)">
        <title>Bridging the Gap: Combining Genomics and Transcriptomics Approaches to Understand Stylosanthes scabra, an Orphan Legume from the Brazilian Caatinga.</title>
        <authorList>
            <person name="Ferreira-Neto J.R.C."/>
            <person name="da Silva M.D."/>
            <person name="Binneck E."/>
            <person name="de Melo N.F."/>
            <person name="da Silva R.H."/>
            <person name="de Melo A.L.T.M."/>
            <person name="Pandolfi V."/>
            <person name="Bustamante F.O."/>
            <person name="Brasileiro-Vidal A.C."/>
            <person name="Benko-Iseppon A.M."/>
        </authorList>
    </citation>
    <scope>NUCLEOTIDE SEQUENCE [LARGE SCALE GENOMIC DNA]</scope>
    <source>
        <tissue evidence="1">Leaves</tissue>
    </source>
</reference>